<sequence>MIIEELIEKVMSLNQKQREQLSVYIDRELSRTSDALSKKNIFEESISIYEISNPDDKSIASDKKIDQFTRIWKGFLSSELSDPDQLKQDYLFEKHN</sequence>
<evidence type="ECO:0000313" key="1">
    <source>
        <dbReference type="EMBL" id="ARN76695.1"/>
    </source>
</evidence>
<dbReference type="RefSeq" id="WP_085765495.1">
    <property type="nucleotide sequence ID" value="NZ_CP019344.1"/>
</dbReference>
<evidence type="ECO:0000313" key="2">
    <source>
        <dbReference type="Proteomes" id="UP000193431"/>
    </source>
</evidence>
<organism evidence="1 2">
    <name type="scientific">Nonlabens spongiae</name>
    <dbReference type="NCBI Taxonomy" id="331648"/>
    <lineage>
        <taxon>Bacteria</taxon>
        <taxon>Pseudomonadati</taxon>
        <taxon>Bacteroidota</taxon>
        <taxon>Flavobacteriia</taxon>
        <taxon>Flavobacteriales</taxon>
        <taxon>Flavobacteriaceae</taxon>
        <taxon>Nonlabens</taxon>
    </lineage>
</organism>
<reference evidence="1 2" key="1">
    <citation type="submission" date="2016-11" db="EMBL/GenBank/DDBJ databases">
        <title>Trade-off between light-utilization and light-protection in marine flavobacteria.</title>
        <authorList>
            <person name="Kumagai Y."/>
        </authorList>
    </citation>
    <scope>NUCLEOTIDE SEQUENCE [LARGE SCALE GENOMIC DNA]</scope>
    <source>
        <strain evidence="1 2">JCM 13191</strain>
    </source>
</reference>
<dbReference type="AlphaFoldDB" id="A0A1W6MGH0"/>
<dbReference type="EMBL" id="CP019344">
    <property type="protein sequence ID" value="ARN76695.1"/>
    <property type="molecule type" value="Genomic_DNA"/>
</dbReference>
<dbReference type="Proteomes" id="UP000193431">
    <property type="component" value="Chromosome"/>
</dbReference>
<proteinExistence type="predicted"/>
<dbReference type="STRING" id="331648.BST97_01010"/>
<protein>
    <submittedName>
        <fullName evidence="1">Uncharacterized protein</fullName>
    </submittedName>
</protein>
<name>A0A1W6MGH0_9FLAO</name>
<gene>
    <name evidence="1" type="ORF">BST97_01010</name>
</gene>
<keyword evidence="2" id="KW-1185">Reference proteome</keyword>
<accession>A0A1W6MGH0</accession>